<evidence type="ECO:0000313" key="3">
    <source>
        <dbReference type="EMBL" id="SEP48670.1"/>
    </source>
</evidence>
<protein>
    <submittedName>
        <fullName evidence="3">Phospholipid/cholesterol/gamma-HCH transport system substrate-binding protein</fullName>
    </submittedName>
</protein>
<evidence type="ECO:0000256" key="1">
    <source>
        <dbReference type="SAM" id="MobiDB-lite"/>
    </source>
</evidence>
<dbReference type="SUPFAM" id="SSF58104">
    <property type="entry name" value="Methyl-accepting chemotaxis protein (MCP) signaling domain"/>
    <property type="match status" value="1"/>
</dbReference>
<dbReference type="RefSeq" id="WP_091620887.1">
    <property type="nucleotide sequence ID" value="NZ_FOEF01000012.1"/>
</dbReference>
<dbReference type="Pfam" id="PF02470">
    <property type="entry name" value="MlaD"/>
    <property type="match status" value="1"/>
</dbReference>
<dbReference type="Proteomes" id="UP000198582">
    <property type="component" value="Unassembled WGS sequence"/>
</dbReference>
<dbReference type="InterPro" id="IPR003399">
    <property type="entry name" value="Mce/MlaD"/>
</dbReference>
<evidence type="ECO:0000259" key="2">
    <source>
        <dbReference type="Pfam" id="PF02470"/>
    </source>
</evidence>
<sequence>MGRAKWLIGAAVLAVAAVGGGYLLAAQHHGYEIQLVMPNAANLLDGSRVEIGGSEVGQVTGLGTRDGSALVTVSVDDAHAPLHAGSTAQVQWRGLLGERVVSLTPGPAANPTIPAGAMLPAGGEQVELDQVLAALDPQTRTHLNSVVQQLDQSLKAYPDDIKATLSTAGPAVDELGAVLKAVGQDGPAIQNLITDLRKLMDPVVAHQQQVREVIGNLTSATDTLAAEQSQLQQSLGALPSTLDSAQRAVDRVPGAVDAAVPLLQDAQPATKQLTSLARNLSPLLTDLRPAIADLRPTLRSATTLLQATPALLDSAHGVLPGVTQALTQLSPAVAFLRPYTPDLAGWLANWGAAFANYDAQGHYFHGLVQVSTSVLDDNPGVNAGLKGGPSSTPAPGMASGQPWVDANGSAPR</sequence>
<dbReference type="EMBL" id="FOEF01000012">
    <property type="protein sequence ID" value="SEP48670.1"/>
    <property type="molecule type" value="Genomic_DNA"/>
</dbReference>
<feature type="region of interest" description="Disordered" evidence="1">
    <location>
        <begin position="381"/>
        <end position="412"/>
    </location>
</feature>
<name>A0A1H8Y8Q7_9PSEU</name>
<dbReference type="AlphaFoldDB" id="A0A1H8Y8Q7"/>
<keyword evidence="4" id="KW-1185">Reference proteome</keyword>
<dbReference type="OrthoDB" id="5241082at2"/>
<reference evidence="3 4" key="1">
    <citation type="submission" date="2016-10" db="EMBL/GenBank/DDBJ databases">
        <authorList>
            <person name="de Groot N.N."/>
        </authorList>
    </citation>
    <scope>NUCLEOTIDE SEQUENCE [LARGE SCALE GENOMIC DNA]</scope>
    <source>
        <strain evidence="3 4">DSM 44993</strain>
    </source>
</reference>
<proteinExistence type="predicted"/>
<dbReference type="PANTHER" id="PTHR33371:SF15">
    <property type="entry name" value="LIPOPROTEIN LPRN"/>
    <property type="match status" value="1"/>
</dbReference>
<evidence type="ECO:0000313" key="4">
    <source>
        <dbReference type="Proteomes" id="UP000198582"/>
    </source>
</evidence>
<dbReference type="STRING" id="394193.SAMN04489732_112106"/>
<gene>
    <name evidence="3" type="ORF">SAMN04489732_112106</name>
</gene>
<feature type="domain" description="Mce/MlaD" evidence="2">
    <location>
        <begin position="30"/>
        <end position="106"/>
    </location>
</feature>
<dbReference type="PANTHER" id="PTHR33371">
    <property type="entry name" value="INTERMEMBRANE PHOSPHOLIPID TRANSPORT SYSTEM BINDING PROTEIN MLAD-RELATED"/>
    <property type="match status" value="1"/>
</dbReference>
<dbReference type="GO" id="GO:0005576">
    <property type="term" value="C:extracellular region"/>
    <property type="evidence" value="ECO:0007669"/>
    <property type="project" value="TreeGrafter"/>
</dbReference>
<organism evidence="3 4">
    <name type="scientific">Amycolatopsis saalfeldensis</name>
    <dbReference type="NCBI Taxonomy" id="394193"/>
    <lineage>
        <taxon>Bacteria</taxon>
        <taxon>Bacillati</taxon>
        <taxon>Actinomycetota</taxon>
        <taxon>Actinomycetes</taxon>
        <taxon>Pseudonocardiales</taxon>
        <taxon>Pseudonocardiaceae</taxon>
        <taxon>Amycolatopsis</taxon>
    </lineage>
</organism>
<dbReference type="InterPro" id="IPR052336">
    <property type="entry name" value="MlaD_Phospholipid_Transporter"/>
</dbReference>
<accession>A0A1H8Y8Q7</accession>